<accession>A0A803LAG3</accession>
<name>A0A803LAG3_CHEQI</name>
<dbReference type="AlphaFoldDB" id="A0A803LAG3"/>
<dbReference type="Gramene" id="AUR62008852-RA">
    <property type="protein sequence ID" value="AUR62008852-RA:cds"/>
    <property type="gene ID" value="AUR62008852"/>
</dbReference>
<evidence type="ECO:0000313" key="2">
    <source>
        <dbReference type="Proteomes" id="UP000596660"/>
    </source>
</evidence>
<keyword evidence="2" id="KW-1185">Reference proteome</keyword>
<evidence type="ECO:0000313" key="1">
    <source>
        <dbReference type="EnsemblPlants" id="AUR62008852-RA:cds"/>
    </source>
</evidence>
<dbReference type="Proteomes" id="UP000596660">
    <property type="component" value="Unplaced"/>
</dbReference>
<protein>
    <submittedName>
        <fullName evidence="1">Uncharacterized protein</fullName>
    </submittedName>
</protein>
<dbReference type="EnsemblPlants" id="AUR62008852-RA">
    <property type="protein sequence ID" value="AUR62008852-RA:cds"/>
    <property type="gene ID" value="AUR62008852"/>
</dbReference>
<organism evidence="1 2">
    <name type="scientific">Chenopodium quinoa</name>
    <name type="common">Quinoa</name>
    <dbReference type="NCBI Taxonomy" id="63459"/>
    <lineage>
        <taxon>Eukaryota</taxon>
        <taxon>Viridiplantae</taxon>
        <taxon>Streptophyta</taxon>
        <taxon>Embryophyta</taxon>
        <taxon>Tracheophyta</taxon>
        <taxon>Spermatophyta</taxon>
        <taxon>Magnoliopsida</taxon>
        <taxon>eudicotyledons</taxon>
        <taxon>Gunneridae</taxon>
        <taxon>Pentapetalae</taxon>
        <taxon>Caryophyllales</taxon>
        <taxon>Chenopodiaceae</taxon>
        <taxon>Chenopodioideae</taxon>
        <taxon>Atripliceae</taxon>
        <taxon>Chenopodium</taxon>
    </lineage>
</organism>
<proteinExistence type="predicted"/>
<reference evidence="1" key="2">
    <citation type="submission" date="2021-03" db="UniProtKB">
        <authorList>
            <consortium name="EnsemblPlants"/>
        </authorList>
    </citation>
    <scope>IDENTIFICATION</scope>
</reference>
<reference evidence="1" key="1">
    <citation type="journal article" date="2017" name="Nature">
        <title>The genome of Chenopodium quinoa.</title>
        <authorList>
            <person name="Jarvis D.E."/>
            <person name="Ho Y.S."/>
            <person name="Lightfoot D.J."/>
            <person name="Schmoeckel S.M."/>
            <person name="Li B."/>
            <person name="Borm T.J.A."/>
            <person name="Ohyanagi H."/>
            <person name="Mineta K."/>
            <person name="Michell C.T."/>
            <person name="Saber N."/>
            <person name="Kharbatia N.M."/>
            <person name="Rupper R.R."/>
            <person name="Sharp A.R."/>
            <person name="Dally N."/>
            <person name="Boughton B.A."/>
            <person name="Woo Y.H."/>
            <person name="Gao G."/>
            <person name="Schijlen E.G.W.M."/>
            <person name="Guo X."/>
            <person name="Momin A.A."/>
            <person name="Negrao S."/>
            <person name="Al-Babili S."/>
            <person name="Gehring C."/>
            <person name="Roessner U."/>
            <person name="Jung C."/>
            <person name="Murphy K."/>
            <person name="Arold S.T."/>
            <person name="Gojobori T."/>
            <person name="van der Linden C.G."/>
            <person name="van Loo E.N."/>
            <person name="Jellen E.N."/>
            <person name="Maughan P.J."/>
            <person name="Tester M."/>
        </authorList>
    </citation>
    <scope>NUCLEOTIDE SEQUENCE [LARGE SCALE GENOMIC DNA]</scope>
    <source>
        <strain evidence="1">cv. PI 614886</strain>
    </source>
</reference>
<sequence>MKAKRVRFKDSEIEPVDYASSRFDACSAPCEPREDLTMPPAASNEPKTSEFAFFKRLKKAVGHTSCQNTLNRHSMPVRNCGPTNHARELDKMKLTDVKSSQHSKKPTNGETNSFLSCRDAAVESSAMPRKDRSNEGFKCSSPIKTPTSISLDSFLSSTANASVNPELQQQDGDIFSSKRLKLRQQIAKTLFPETYELSQDPQQRLQEIKEKSLLDLGSNILLEEASDTSRKVVKASKDHFLDSRVSSSQSHRIWGTHPVDQIDEYLDASAARNSYRMLLEHKEENEWRSSLNGIASGCWLNRFGDGNLLTWDNELHDYSTPGSTVHNIVENATFKHYLCDAYDSRQLCRFRDQNHSYELLNGNYDSVAATESSGSLTYEHEIHDFNLDRGAHSTSNCQYDSHSLDTFKSSRPSVLKNLMDCTEPNYPSDFEIRREPRPLLLGWDTNELDMHNSAHYSHMELEVYCPPSSTYSEDPQDSPDLDICCDPSTTWSKDHCDSLENSNLLHWSTYTCQEHDFQGHYFRQRDLVPRSPYVPFRLSYGPEQLNADDSGLFKSLSKDGSFFFIPQKSNYSMENMISDRNCPAVEAFPFFKDLESEAELKC</sequence>